<gene>
    <name evidence="2" type="ORF">SAMN05421819_4099</name>
</gene>
<evidence type="ECO:0000256" key="1">
    <source>
        <dbReference type="SAM" id="Phobius"/>
    </source>
</evidence>
<dbReference type="Proteomes" id="UP000236728">
    <property type="component" value="Unassembled WGS sequence"/>
</dbReference>
<organism evidence="2 3">
    <name type="scientific">Bryocella elongata</name>
    <dbReference type="NCBI Taxonomy" id="863522"/>
    <lineage>
        <taxon>Bacteria</taxon>
        <taxon>Pseudomonadati</taxon>
        <taxon>Acidobacteriota</taxon>
        <taxon>Terriglobia</taxon>
        <taxon>Terriglobales</taxon>
        <taxon>Acidobacteriaceae</taxon>
        <taxon>Bryocella</taxon>
    </lineage>
</organism>
<keyword evidence="3" id="KW-1185">Reference proteome</keyword>
<dbReference type="RefSeq" id="WP_103934948.1">
    <property type="nucleotide sequence ID" value="NZ_FNVA01000008.1"/>
</dbReference>
<protein>
    <recommendedName>
        <fullName evidence="4">DUF948 domain-containing protein</fullName>
    </recommendedName>
</protein>
<dbReference type="AlphaFoldDB" id="A0A1H6C0D3"/>
<evidence type="ECO:0000313" key="3">
    <source>
        <dbReference type="Proteomes" id="UP000236728"/>
    </source>
</evidence>
<keyword evidence="1" id="KW-0472">Membrane</keyword>
<keyword evidence="1" id="KW-1133">Transmembrane helix</keyword>
<feature type="transmembrane region" description="Helical" evidence="1">
    <location>
        <begin position="20"/>
        <end position="49"/>
    </location>
</feature>
<name>A0A1H6C0D3_9BACT</name>
<evidence type="ECO:0000313" key="2">
    <source>
        <dbReference type="EMBL" id="SEG66135.1"/>
    </source>
</evidence>
<dbReference type="OrthoDB" id="114027at2"/>
<keyword evidence="1" id="KW-0812">Transmembrane</keyword>
<evidence type="ECO:0008006" key="4">
    <source>
        <dbReference type="Google" id="ProtNLM"/>
    </source>
</evidence>
<dbReference type="EMBL" id="FNVA01000008">
    <property type="protein sequence ID" value="SEG66135.1"/>
    <property type="molecule type" value="Genomic_DNA"/>
</dbReference>
<proteinExistence type="predicted"/>
<accession>A0A1H6C0D3</accession>
<sequence>MLEVNSVAMVMLQVESHRDVHWASVFVGLIALALWFQAAGVVAVAFYAYRFLQRLDKLGNSLEQRTVPILEKTNLMLEDLAPKVRTISENVEQLSYTAREKVDELGVTLTQVNRTVEEINARTRVQVARADAIVTDAMEATEDISATVQQGIRMPLRQVVGLVAGVKAGIETLISRFPFGSRD</sequence>
<reference evidence="2 3" key="1">
    <citation type="submission" date="2016-10" db="EMBL/GenBank/DDBJ databases">
        <authorList>
            <person name="de Groot N.N."/>
        </authorList>
    </citation>
    <scope>NUCLEOTIDE SEQUENCE [LARGE SCALE GENOMIC DNA]</scope>
    <source>
        <strain evidence="2 3">DSM 22489</strain>
    </source>
</reference>